<organism evidence="1 2">
    <name type="scientific">Tetrahymena thermophila (strain SB210)</name>
    <dbReference type="NCBI Taxonomy" id="312017"/>
    <lineage>
        <taxon>Eukaryota</taxon>
        <taxon>Sar</taxon>
        <taxon>Alveolata</taxon>
        <taxon>Ciliophora</taxon>
        <taxon>Intramacronucleata</taxon>
        <taxon>Oligohymenophorea</taxon>
        <taxon>Hymenostomatida</taxon>
        <taxon>Tetrahymenina</taxon>
        <taxon>Tetrahymenidae</taxon>
        <taxon>Tetrahymena</taxon>
    </lineage>
</organism>
<dbReference type="OMA" id="SYCECKN"/>
<sequence>MEQYLSEINYFRNSYNEYLCPYQNFNPFNNMNSEEFYHSINKFQSESHLKDQFADTNYTILEPEYFLNTQNLDESKIINNDELNSQSNYNDNFFCQFQQIGQSYCECKNKEYNSLVQNNKTTNSFYHQQEEQFARQNKYQSQLNQDLNNSNCNQIKKQQYQKTNDNNNNHNHNNYNINNFNNSNQFQEISFGFTQYENQSKSQLLHFKSNSKAQCSHQNVEEAFDKSKKQYSVNTQNGLKNIVFAFFSSIKQMKKSEILSMNERQFQNIKKQLVRYMKHHSFNQSVVNYLVTHKIYKQLLLNYLDNESSEWLSKSKVIDKQEVNNQIIYLKRCIKDIKLLDQITTK</sequence>
<dbReference type="HOGENOM" id="CLU_071958_0_0_1"/>
<dbReference type="InterPro" id="IPR028008">
    <property type="entry name" value="DUF4441"/>
</dbReference>
<proteinExistence type="predicted"/>
<dbReference type="RefSeq" id="XP_001011342.1">
    <property type="nucleotide sequence ID" value="XM_001011342.2"/>
</dbReference>
<dbReference type="EMBL" id="GG662532">
    <property type="protein sequence ID" value="EAR91097.1"/>
    <property type="molecule type" value="Genomic_DNA"/>
</dbReference>
<gene>
    <name evidence="1" type="ORF">TTHERM_00430180</name>
</gene>
<dbReference type="Pfam" id="PF14536">
    <property type="entry name" value="DUF4441"/>
    <property type="match status" value="1"/>
</dbReference>
<reference evidence="2" key="1">
    <citation type="journal article" date="2006" name="PLoS Biol.">
        <title>Macronuclear genome sequence of the ciliate Tetrahymena thermophila, a model eukaryote.</title>
        <authorList>
            <person name="Eisen J.A."/>
            <person name="Coyne R.S."/>
            <person name="Wu M."/>
            <person name="Wu D."/>
            <person name="Thiagarajan M."/>
            <person name="Wortman J.R."/>
            <person name="Badger J.H."/>
            <person name="Ren Q."/>
            <person name="Amedeo P."/>
            <person name="Jones K.M."/>
            <person name="Tallon L.J."/>
            <person name="Delcher A.L."/>
            <person name="Salzberg S.L."/>
            <person name="Silva J.C."/>
            <person name="Haas B.J."/>
            <person name="Majoros W.H."/>
            <person name="Farzad M."/>
            <person name="Carlton J.M."/>
            <person name="Smith R.K. Jr."/>
            <person name="Garg J."/>
            <person name="Pearlman R.E."/>
            <person name="Karrer K.M."/>
            <person name="Sun L."/>
            <person name="Manning G."/>
            <person name="Elde N.C."/>
            <person name="Turkewitz A.P."/>
            <person name="Asai D.J."/>
            <person name="Wilkes D.E."/>
            <person name="Wang Y."/>
            <person name="Cai H."/>
            <person name="Collins K."/>
            <person name="Stewart B.A."/>
            <person name="Lee S.R."/>
            <person name="Wilamowska K."/>
            <person name="Weinberg Z."/>
            <person name="Ruzzo W.L."/>
            <person name="Wloga D."/>
            <person name="Gaertig J."/>
            <person name="Frankel J."/>
            <person name="Tsao C.-C."/>
            <person name="Gorovsky M.A."/>
            <person name="Keeling P.J."/>
            <person name="Waller R.F."/>
            <person name="Patron N.J."/>
            <person name="Cherry J.M."/>
            <person name="Stover N.A."/>
            <person name="Krieger C.J."/>
            <person name="del Toro C."/>
            <person name="Ryder H.F."/>
            <person name="Williamson S.C."/>
            <person name="Barbeau R.A."/>
            <person name="Hamilton E.P."/>
            <person name="Orias E."/>
        </authorList>
    </citation>
    <scope>NUCLEOTIDE SEQUENCE [LARGE SCALE GENOMIC DNA]</scope>
    <source>
        <strain evidence="2">SB210</strain>
    </source>
</reference>
<accession>Q231E2</accession>
<keyword evidence="2" id="KW-1185">Reference proteome</keyword>
<dbReference type="GeneID" id="7847122"/>
<dbReference type="InParanoid" id="Q231E2"/>
<dbReference type="KEGG" id="tet:TTHERM_00430180"/>
<name>Q231E2_TETTS</name>
<dbReference type="AlphaFoldDB" id="Q231E2"/>
<evidence type="ECO:0000313" key="2">
    <source>
        <dbReference type="Proteomes" id="UP000009168"/>
    </source>
</evidence>
<dbReference type="Proteomes" id="UP000009168">
    <property type="component" value="Unassembled WGS sequence"/>
</dbReference>
<protein>
    <submittedName>
        <fullName evidence="1">Uncharacterized protein</fullName>
    </submittedName>
</protein>
<evidence type="ECO:0000313" key="1">
    <source>
        <dbReference type="EMBL" id="EAR91097.1"/>
    </source>
</evidence>